<evidence type="ECO:0000256" key="1">
    <source>
        <dbReference type="SAM" id="MobiDB-lite"/>
    </source>
</evidence>
<dbReference type="Proteomes" id="UP000822688">
    <property type="component" value="Chromosome 1"/>
</dbReference>
<feature type="compositionally biased region" description="Polar residues" evidence="1">
    <location>
        <begin position="149"/>
        <end position="162"/>
    </location>
</feature>
<protein>
    <submittedName>
        <fullName evidence="2">Uncharacterized protein</fullName>
    </submittedName>
</protein>
<dbReference type="AlphaFoldDB" id="A0A8T0J5Z7"/>
<gene>
    <name evidence="2" type="ORF">KC19_1G112900</name>
</gene>
<evidence type="ECO:0000313" key="2">
    <source>
        <dbReference type="EMBL" id="KAG0590596.1"/>
    </source>
</evidence>
<name>A0A8T0J5Z7_CERPU</name>
<proteinExistence type="predicted"/>
<sequence length="186" mass="21247">MGLEAKPPVMSSLNPNAREFVPAARRVVVEESRALVFVAPSAPVEDSSEEWLSRIETDEAFRVQCLSLLSPEQRNALVEDLDELADYAQFEGYQEHLVDLEEDEILARNLREMDVYLDEDLSLTGANANGVNGVETPKDQQQLQQRQQAPWSKNPSYYQNKTMPHKVGSYPKKWNTYRIHQPRSDV</sequence>
<organism evidence="2 3">
    <name type="scientific">Ceratodon purpureus</name>
    <name type="common">Fire moss</name>
    <name type="synonym">Dicranum purpureum</name>
    <dbReference type="NCBI Taxonomy" id="3225"/>
    <lineage>
        <taxon>Eukaryota</taxon>
        <taxon>Viridiplantae</taxon>
        <taxon>Streptophyta</taxon>
        <taxon>Embryophyta</taxon>
        <taxon>Bryophyta</taxon>
        <taxon>Bryophytina</taxon>
        <taxon>Bryopsida</taxon>
        <taxon>Dicranidae</taxon>
        <taxon>Pseudoditrichales</taxon>
        <taxon>Ditrichaceae</taxon>
        <taxon>Ceratodon</taxon>
    </lineage>
</organism>
<dbReference type="InterPro" id="IPR009818">
    <property type="entry name" value="PAM2_motif"/>
</dbReference>
<dbReference type="Pfam" id="PF07145">
    <property type="entry name" value="PAM2"/>
    <property type="match status" value="1"/>
</dbReference>
<reference evidence="2" key="1">
    <citation type="submission" date="2020-06" db="EMBL/GenBank/DDBJ databases">
        <title>WGS assembly of Ceratodon purpureus strain R40.</title>
        <authorList>
            <person name="Carey S.B."/>
            <person name="Jenkins J."/>
            <person name="Shu S."/>
            <person name="Lovell J.T."/>
            <person name="Sreedasyam A."/>
            <person name="Maumus F."/>
            <person name="Tiley G.P."/>
            <person name="Fernandez-Pozo N."/>
            <person name="Barry K."/>
            <person name="Chen C."/>
            <person name="Wang M."/>
            <person name="Lipzen A."/>
            <person name="Daum C."/>
            <person name="Saski C.A."/>
            <person name="Payton A.C."/>
            <person name="Mcbreen J.C."/>
            <person name="Conrad R.E."/>
            <person name="Kollar L.M."/>
            <person name="Olsson S."/>
            <person name="Huttunen S."/>
            <person name="Landis J.B."/>
            <person name="Wickett N.J."/>
            <person name="Johnson M.G."/>
            <person name="Rensing S.A."/>
            <person name="Grimwood J."/>
            <person name="Schmutz J."/>
            <person name="Mcdaniel S.F."/>
        </authorList>
    </citation>
    <scope>NUCLEOTIDE SEQUENCE</scope>
    <source>
        <strain evidence="2">R40</strain>
    </source>
</reference>
<comment type="caution">
    <text evidence="2">The sequence shown here is derived from an EMBL/GenBank/DDBJ whole genome shotgun (WGS) entry which is preliminary data.</text>
</comment>
<evidence type="ECO:0000313" key="3">
    <source>
        <dbReference type="Proteomes" id="UP000822688"/>
    </source>
</evidence>
<accession>A0A8T0J5Z7</accession>
<dbReference type="EMBL" id="CM026421">
    <property type="protein sequence ID" value="KAG0590596.1"/>
    <property type="molecule type" value="Genomic_DNA"/>
</dbReference>
<feature type="region of interest" description="Disordered" evidence="1">
    <location>
        <begin position="128"/>
        <end position="165"/>
    </location>
</feature>
<keyword evidence="3" id="KW-1185">Reference proteome</keyword>